<organism evidence="4 5">
    <name type="scientific">Psychrosphaera algicola</name>
    <dbReference type="NCBI Taxonomy" id="3023714"/>
    <lineage>
        <taxon>Bacteria</taxon>
        <taxon>Pseudomonadati</taxon>
        <taxon>Pseudomonadota</taxon>
        <taxon>Gammaproteobacteria</taxon>
        <taxon>Alteromonadales</taxon>
        <taxon>Pseudoalteromonadaceae</taxon>
        <taxon>Psychrosphaera</taxon>
    </lineage>
</organism>
<keyword evidence="5" id="KW-1185">Reference proteome</keyword>
<protein>
    <submittedName>
        <fullName evidence="4">Response regulator</fullName>
    </submittedName>
</protein>
<dbReference type="EMBL" id="JAQOMS010000002">
    <property type="protein sequence ID" value="MDC2887804.1"/>
    <property type="molecule type" value="Genomic_DNA"/>
</dbReference>
<gene>
    <name evidence="4" type="ORF">PN838_01815</name>
</gene>
<keyword evidence="1 2" id="KW-0597">Phosphoprotein</keyword>
<proteinExistence type="predicted"/>
<dbReference type="CDD" id="cd00156">
    <property type="entry name" value="REC"/>
    <property type="match status" value="1"/>
</dbReference>
<sequence>MQIKVLVVDDVADILHLFKHLLNQLGYQDITLVSTGKEALEIIQNEQFDLAFLDIELPDLCGTVILDQIQASDSNTDVVMCSAHNSVENVKLTWDKGAKGFLTKPISPHKLKNLLKRLNLETVQVA</sequence>
<evidence type="ECO:0000259" key="3">
    <source>
        <dbReference type="PROSITE" id="PS50110"/>
    </source>
</evidence>
<evidence type="ECO:0000313" key="5">
    <source>
        <dbReference type="Proteomes" id="UP001528411"/>
    </source>
</evidence>
<dbReference type="PANTHER" id="PTHR44591">
    <property type="entry name" value="STRESS RESPONSE REGULATOR PROTEIN 1"/>
    <property type="match status" value="1"/>
</dbReference>
<comment type="caution">
    <text evidence="4">The sequence shown here is derived from an EMBL/GenBank/DDBJ whole genome shotgun (WGS) entry which is preliminary data.</text>
</comment>
<dbReference type="Proteomes" id="UP001528411">
    <property type="component" value="Unassembled WGS sequence"/>
</dbReference>
<evidence type="ECO:0000256" key="1">
    <source>
        <dbReference type="ARBA" id="ARBA00022553"/>
    </source>
</evidence>
<reference evidence="4 5" key="1">
    <citation type="submission" date="2023-01" db="EMBL/GenBank/DDBJ databases">
        <title>Psychrosphaera sp. nov., isolated from marine algae.</title>
        <authorList>
            <person name="Bayburt H."/>
            <person name="Choi B.J."/>
            <person name="Kim J.M."/>
            <person name="Choi D.G."/>
            <person name="Jeon C.O."/>
        </authorList>
    </citation>
    <scope>NUCLEOTIDE SEQUENCE [LARGE SCALE GENOMIC DNA]</scope>
    <source>
        <strain evidence="4 5">G1-22</strain>
    </source>
</reference>
<dbReference type="PROSITE" id="PS50110">
    <property type="entry name" value="RESPONSE_REGULATORY"/>
    <property type="match status" value="1"/>
</dbReference>
<dbReference type="InterPro" id="IPR050595">
    <property type="entry name" value="Bact_response_regulator"/>
</dbReference>
<accession>A0ABT5F8D3</accession>
<dbReference type="PANTHER" id="PTHR44591:SF3">
    <property type="entry name" value="RESPONSE REGULATORY DOMAIN-CONTAINING PROTEIN"/>
    <property type="match status" value="1"/>
</dbReference>
<name>A0ABT5F8D3_9GAMM</name>
<dbReference type="Pfam" id="PF00072">
    <property type="entry name" value="Response_reg"/>
    <property type="match status" value="1"/>
</dbReference>
<evidence type="ECO:0000313" key="4">
    <source>
        <dbReference type="EMBL" id="MDC2887804.1"/>
    </source>
</evidence>
<dbReference type="SMART" id="SM00448">
    <property type="entry name" value="REC"/>
    <property type="match status" value="1"/>
</dbReference>
<feature type="domain" description="Response regulatory" evidence="3">
    <location>
        <begin position="4"/>
        <end position="119"/>
    </location>
</feature>
<evidence type="ECO:0000256" key="2">
    <source>
        <dbReference type="PROSITE-ProRule" id="PRU00169"/>
    </source>
</evidence>
<feature type="modified residue" description="4-aspartylphosphate" evidence="2">
    <location>
        <position position="54"/>
    </location>
</feature>
<dbReference type="InterPro" id="IPR001789">
    <property type="entry name" value="Sig_transdc_resp-reg_receiver"/>
</dbReference>
<dbReference type="RefSeq" id="WP_215962847.1">
    <property type="nucleotide sequence ID" value="NZ_JAQOMS010000002.1"/>
</dbReference>